<dbReference type="SUPFAM" id="SSF51735">
    <property type="entry name" value="NAD(P)-binding Rossmann-fold domains"/>
    <property type="match status" value="1"/>
</dbReference>
<sequence length="305" mass="33173">MTRPEQYKPNYKPPFQMQPNAPGLQKKLDPPPLDDILADGRQYKPSGKLEGRTALITGADSGIGRSVAILFALEGADLTIHSVEVEKDELEHVMKTINEKTGGKRKVSTFVSDLRQESNSKDLVAHHVKEHGGKLDALVLNHGTQNAITAIADLPSEQWINTFDTNIHSFFYISKAAVPHLEKSEWPSITFNASINMAVGRPDLLDYTATKGAIVAFMRALSNQVVGDKGIRCNAVAPGPIWTPLMRVLPATMTKESIETFGTTQPMKRAGQPVEVATCFVFLASADSSYISGQVIHVNGGVVIN</sequence>
<protein>
    <submittedName>
        <fullName evidence="5">NAD(P)-binding protein</fullName>
    </submittedName>
</protein>
<evidence type="ECO:0000256" key="2">
    <source>
        <dbReference type="ARBA" id="ARBA00022857"/>
    </source>
</evidence>
<feature type="region of interest" description="Disordered" evidence="4">
    <location>
        <begin position="1"/>
        <end position="32"/>
    </location>
</feature>
<organism evidence="5 6">
    <name type="scientific">Pterulicium gracile</name>
    <dbReference type="NCBI Taxonomy" id="1884261"/>
    <lineage>
        <taxon>Eukaryota</taxon>
        <taxon>Fungi</taxon>
        <taxon>Dikarya</taxon>
        <taxon>Basidiomycota</taxon>
        <taxon>Agaricomycotina</taxon>
        <taxon>Agaricomycetes</taxon>
        <taxon>Agaricomycetidae</taxon>
        <taxon>Agaricales</taxon>
        <taxon>Pleurotineae</taxon>
        <taxon>Pterulaceae</taxon>
        <taxon>Pterulicium</taxon>
    </lineage>
</organism>
<evidence type="ECO:0000256" key="3">
    <source>
        <dbReference type="ARBA" id="ARBA00023002"/>
    </source>
</evidence>
<dbReference type="PRINTS" id="PR00081">
    <property type="entry name" value="GDHRDH"/>
</dbReference>
<dbReference type="InterPro" id="IPR002347">
    <property type="entry name" value="SDR_fam"/>
</dbReference>
<dbReference type="AlphaFoldDB" id="A0A5C3QSX9"/>
<dbReference type="EMBL" id="ML178817">
    <property type="protein sequence ID" value="TFL05106.1"/>
    <property type="molecule type" value="Genomic_DNA"/>
</dbReference>
<keyword evidence="6" id="KW-1185">Reference proteome</keyword>
<reference evidence="5 6" key="1">
    <citation type="journal article" date="2019" name="Nat. Ecol. Evol.">
        <title>Megaphylogeny resolves global patterns of mushroom evolution.</title>
        <authorList>
            <person name="Varga T."/>
            <person name="Krizsan K."/>
            <person name="Foldi C."/>
            <person name="Dima B."/>
            <person name="Sanchez-Garcia M."/>
            <person name="Sanchez-Ramirez S."/>
            <person name="Szollosi G.J."/>
            <person name="Szarkandi J.G."/>
            <person name="Papp V."/>
            <person name="Albert L."/>
            <person name="Andreopoulos W."/>
            <person name="Angelini C."/>
            <person name="Antonin V."/>
            <person name="Barry K.W."/>
            <person name="Bougher N.L."/>
            <person name="Buchanan P."/>
            <person name="Buyck B."/>
            <person name="Bense V."/>
            <person name="Catcheside P."/>
            <person name="Chovatia M."/>
            <person name="Cooper J."/>
            <person name="Damon W."/>
            <person name="Desjardin D."/>
            <person name="Finy P."/>
            <person name="Geml J."/>
            <person name="Haridas S."/>
            <person name="Hughes K."/>
            <person name="Justo A."/>
            <person name="Karasinski D."/>
            <person name="Kautmanova I."/>
            <person name="Kiss B."/>
            <person name="Kocsube S."/>
            <person name="Kotiranta H."/>
            <person name="LaButti K.M."/>
            <person name="Lechner B.E."/>
            <person name="Liimatainen K."/>
            <person name="Lipzen A."/>
            <person name="Lukacs Z."/>
            <person name="Mihaltcheva S."/>
            <person name="Morgado L.N."/>
            <person name="Niskanen T."/>
            <person name="Noordeloos M.E."/>
            <person name="Ohm R.A."/>
            <person name="Ortiz-Santana B."/>
            <person name="Ovrebo C."/>
            <person name="Racz N."/>
            <person name="Riley R."/>
            <person name="Savchenko A."/>
            <person name="Shiryaev A."/>
            <person name="Soop K."/>
            <person name="Spirin V."/>
            <person name="Szebenyi C."/>
            <person name="Tomsovsky M."/>
            <person name="Tulloss R.E."/>
            <person name="Uehling J."/>
            <person name="Grigoriev I.V."/>
            <person name="Vagvolgyi C."/>
            <person name="Papp T."/>
            <person name="Martin F.M."/>
            <person name="Miettinen O."/>
            <person name="Hibbett D.S."/>
            <person name="Nagy L.G."/>
        </authorList>
    </citation>
    <scope>NUCLEOTIDE SEQUENCE [LARGE SCALE GENOMIC DNA]</scope>
    <source>
        <strain evidence="5 6">CBS 309.79</strain>
    </source>
</reference>
<comment type="similarity">
    <text evidence="1">Belongs to the short-chain dehydrogenases/reductases (SDR) family.</text>
</comment>
<gene>
    <name evidence="5" type="ORF">BDV98DRAFT_501454</name>
</gene>
<proteinExistence type="inferred from homology"/>
<evidence type="ECO:0000256" key="1">
    <source>
        <dbReference type="ARBA" id="ARBA00006484"/>
    </source>
</evidence>
<dbReference type="InterPro" id="IPR020904">
    <property type="entry name" value="Sc_DH/Rdtase_CS"/>
</dbReference>
<dbReference type="STRING" id="1884261.A0A5C3QSX9"/>
<keyword evidence="2" id="KW-0521">NADP</keyword>
<dbReference type="Gene3D" id="3.40.50.720">
    <property type="entry name" value="NAD(P)-binding Rossmann-like Domain"/>
    <property type="match status" value="1"/>
</dbReference>
<name>A0A5C3QSX9_9AGAR</name>
<dbReference type="InterPro" id="IPR036291">
    <property type="entry name" value="NAD(P)-bd_dom_sf"/>
</dbReference>
<dbReference type="FunFam" id="3.40.50.720:FF:000084">
    <property type="entry name" value="Short-chain dehydrogenase reductase"/>
    <property type="match status" value="1"/>
</dbReference>
<dbReference type="PANTHER" id="PTHR48107">
    <property type="entry name" value="NADPH-DEPENDENT ALDEHYDE REDUCTASE-LIKE PROTEIN, CHLOROPLASTIC-RELATED"/>
    <property type="match status" value="1"/>
</dbReference>
<evidence type="ECO:0000313" key="6">
    <source>
        <dbReference type="Proteomes" id="UP000305067"/>
    </source>
</evidence>
<dbReference type="OrthoDB" id="1393670at2759"/>
<evidence type="ECO:0000313" key="5">
    <source>
        <dbReference type="EMBL" id="TFL05106.1"/>
    </source>
</evidence>
<dbReference type="PROSITE" id="PS00061">
    <property type="entry name" value="ADH_SHORT"/>
    <property type="match status" value="1"/>
</dbReference>
<dbReference type="GO" id="GO:0016614">
    <property type="term" value="F:oxidoreductase activity, acting on CH-OH group of donors"/>
    <property type="evidence" value="ECO:0007669"/>
    <property type="project" value="UniProtKB-ARBA"/>
</dbReference>
<dbReference type="PANTHER" id="PTHR48107:SF26">
    <property type="entry name" value="OXIDOREDUCTASE, SHORT-CHAIN DEHYDROGENASE_REDUCTASE FAMILY (AFU_ORTHOLOGUE AFUA_4G05870)"/>
    <property type="match status" value="1"/>
</dbReference>
<accession>A0A5C3QSX9</accession>
<keyword evidence="3" id="KW-0560">Oxidoreductase</keyword>
<dbReference type="Proteomes" id="UP000305067">
    <property type="component" value="Unassembled WGS sequence"/>
</dbReference>
<dbReference type="Pfam" id="PF13561">
    <property type="entry name" value="adh_short_C2"/>
    <property type="match status" value="1"/>
</dbReference>
<evidence type="ECO:0000256" key="4">
    <source>
        <dbReference type="SAM" id="MobiDB-lite"/>
    </source>
</evidence>